<name>A0A8J4Y9G3_CHIOP</name>
<protein>
    <submittedName>
        <fullName evidence="2">Titin</fullName>
    </submittedName>
</protein>
<dbReference type="SMART" id="SM00408">
    <property type="entry name" value="IGc2"/>
    <property type="match status" value="1"/>
</dbReference>
<dbReference type="SMART" id="SM00409">
    <property type="entry name" value="IG"/>
    <property type="match status" value="1"/>
</dbReference>
<sequence>MCNADVPVGVVFAARRNIYMDTQHPEGWQKIQSMEQRPKYERIEVADAPLLAPRFTSELRGNTQLSEGQQVHLEGRVEPVHDPTLKIEWYHNGKLLQSAARFHTTFDFGYVALDITGVYPEDSGEYTCRAVNKIGEAVSKHTFKVEGKEGVIYESARPEGLEKIRQLEDTARPIPVRICLWDLFIGCILFLKEEGDNELFIQYIVGVFKNFGYTM</sequence>
<dbReference type="AlphaFoldDB" id="A0A8J4Y9G3"/>
<evidence type="ECO:0000313" key="2">
    <source>
        <dbReference type="EMBL" id="KAG0723052.1"/>
    </source>
</evidence>
<dbReference type="InterPro" id="IPR003599">
    <property type="entry name" value="Ig_sub"/>
</dbReference>
<evidence type="ECO:0000259" key="1">
    <source>
        <dbReference type="PROSITE" id="PS50835"/>
    </source>
</evidence>
<dbReference type="InterPro" id="IPR013098">
    <property type="entry name" value="Ig_I-set"/>
</dbReference>
<proteinExistence type="predicted"/>
<dbReference type="PANTHER" id="PTHR47633">
    <property type="entry name" value="IMMUNOGLOBULIN"/>
    <property type="match status" value="1"/>
</dbReference>
<accession>A0A8J4Y9G3</accession>
<dbReference type="Gene3D" id="2.60.40.10">
    <property type="entry name" value="Immunoglobulins"/>
    <property type="match status" value="1"/>
</dbReference>
<dbReference type="Proteomes" id="UP000770661">
    <property type="component" value="Unassembled WGS sequence"/>
</dbReference>
<gene>
    <name evidence="2" type="primary">sls_5</name>
    <name evidence="2" type="ORF">GWK47_043379</name>
</gene>
<dbReference type="InterPro" id="IPR007110">
    <property type="entry name" value="Ig-like_dom"/>
</dbReference>
<dbReference type="SUPFAM" id="SSF48726">
    <property type="entry name" value="Immunoglobulin"/>
    <property type="match status" value="1"/>
</dbReference>
<organism evidence="2 3">
    <name type="scientific">Chionoecetes opilio</name>
    <name type="common">Atlantic snow crab</name>
    <name type="synonym">Cancer opilio</name>
    <dbReference type="NCBI Taxonomy" id="41210"/>
    <lineage>
        <taxon>Eukaryota</taxon>
        <taxon>Metazoa</taxon>
        <taxon>Ecdysozoa</taxon>
        <taxon>Arthropoda</taxon>
        <taxon>Crustacea</taxon>
        <taxon>Multicrustacea</taxon>
        <taxon>Malacostraca</taxon>
        <taxon>Eumalacostraca</taxon>
        <taxon>Eucarida</taxon>
        <taxon>Decapoda</taxon>
        <taxon>Pleocyemata</taxon>
        <taxon>Brachyura</taxon>
        <taxon>Eubrachyura</taxon>
        <taxon>Majoidea</taxon>
        <taxon>Majidae</taxon>
        <taxon>Chionoecetes</taxon>
    </lineage>
</organism>
<dbReference type="InterPro" id="IPR003598">
    <property type="entry name" value="Ig_sub2"/>
</dbReference>
<dbReference type="EMBL" id="JACEEZ010008722">
    <property type="protein sequence ID" value="KAG0723052.1"/>
    <property type="molecule type" value="Genomic_DNA"/>
</dbReference>
<evidence type="ECO:0000313" key="3">
    <source>
        <dbReference type="Proteomes" id="UP000770661"/>
    </source>
</evidence>
<dbReference type="PROSITE" id="PS50835">
    <property type="entry name" value="IG_LIKE"/>
    <property type="match status" value="1"/>
</dbReference>
<reference evidence="2" key="1">
    <citation type="submission" date="2020-07" db="EMBL/GenBank/DDBJ databases">
        <title>The High-quality genome of the commercially important snow crab, Chionoecetes opilio.</title>
        <authorList>
            <person name="Jeong J.-H."/>
            <person name="Ryu S."/>
        </authorList>
    </citation>
    <scope>NUCLEOTIDE SEQUENCE</scope>
    <source>
        <strain evidence="2">MADBK_172401_WGS</strain>
        <tissue evidence="2">Digestive gland</tissue>
    </source>
</reference>
<dbReference type="PANTHER" id="PTHR47633:SF4">
    <property type="entry name" value="MYOPALLADIN ISOFORM X1"/>
    <property type="match status" value="1"/>
</dbReference>
<comment type="caution">
    <text evidence="2">The sequence shown here is derived from an EMBL/GenBank/DDBJ whole genome shotgun (WGS) entry which is preliminary data.</text>
</comment>
<feature type="domain" description="Ig-like" evidence="1">
    <location>
        <begin position="53"/>
        <end position="146"/>
    </location>
</feature>
<dbReference type="InterPro" id="IPR013783">
    <property type="entry name" value="Ig-like_fold"/>
</dbReference>
<dbReference type="FunFam" id="2.60.40.10:FF:000119">
    <property type="entry name" value="Sallimus, isoform P"/>
    <property type="match status" value="1"/>
</dbReference>
<dbReference type="OrthoDB" id="6377283at2759"/>
<dbReference type="Pfam" id="PF07679">
    <property type="entry name" value="I-set"/>
    <property type="match status" value="1"/>
</dbReference>
<keyword evidence="3" id="KW-1185">Reference proteome</keyword>
<dbReference type="InterPro" id="IPR036179">
    <property type="entry name" value="Ig-like_dom_sf"/>
</dbReference>